<feature type="transmembrane region" description="Helical" evidence="1">
    <location>
        <begin position="252"/>
        <end position="271"/>
    </location>
</feature>
<dbReference type="OrthoDB" id="3230658at2759"/>
<feature type="transmembrane region" description="Helical" evidence="1">
    <location>
        <begin position="87"/>
        <end position="109"/>
    </location>
</feature>
<dbReference type="RefSeq" id="XP_040770203.1">
    <property type="nucleotide sequence ID" value="XM_040905378.1"/>
</dbReference>
<dbReference type="AlphaFoldDB" id="A0A165I7K7"/>
<name>A0A165I7K7_9APHY</name>
<evidence type="ECO:0000256" key="1">
    <source>
        <dbReference type="SAM" id="Phobius"/>
    </source>
</evidence>
<evidence type="ECO:0000313" key="3">
    <source>
        <dbReference type="Proteomes" id="UP000076871"/>
    </source>
</evidence>
<keyword evidence="1" id="KW-0472">Membrane</keyword>
<evidence type="ECO:0008006" key="4">
    <source>
        <dbReference type="Google" id="ProtNLM"/>
    </source>
</evidence>
<organism evidence="2 3">
    <name type="scientific">Laetiporus sulphureus 93-53</name>
    <dbReference type="NCBI Taxonomy" id="1314785"/>
    <lineage>
        <taxon>Eukaryota</taxon>
        <taxon>Fungi</taxon>
        <taxon>Dikarya</taxon>
        <taxon>Basidiomycota</taxon>
        <taxon>Agaricomycotina</taxon>
        <taxon>Agaricomycetes</taxon>
        <taxon>Polyporales</taxon>
        <taxon>Laetiporus</taxon>
    </lineage>
</organism>
<gene>
    <name evidence="2" type="ORF">LAESUDRAFT_668555</name>
</gene>
<proteinExistence type="predicted"/>
<reference evidence="2 3" key="1">
    <citation type="journal article" date="2016" name="Mol. Biol. Evol.">
        <title>Comparative Genomics of Early-Diverging Mushroom-Forming Fungi Provides Insights into the Origins of Lignocellulose Decay Capabilities.</title>
        <authorList>
            <person name="Nagy L.G."/>
            <person name="Riley R."/>
            <person name="Tritt A."/>
            <person name="Adam C."/>
            <person name="Daum C."/>
            <person name="Floudas D."/>
            <person name="Sun H."/>
            <person name="Yadav J.S."/>
            <person name="Pangilinan J."/>
            <person name="Larsson K.H."/>
            <person name="Matsuura K."/>
            <person name="Barry K."/>
            <person name="Labutti K."/>
            <person name="Kuo R."/>
            <person name="Ohm R.A."/>
            <person name="Bhattacharya S.S."/>
            <person name="Shirouzu T."/>
            <person name="Yoshinaga Y."/>
            <person name="Martin F.M."/>
            <person name="Grigoriev I.V."/>
            <person name="Hibbett D.S."/>
        </authorList>
    </citation>
    <scope>NUCLEOTIDE SEQUENCE [LARGE SCALE GENOMIC DNA]</scope>
    <source>
        <strain evidence="2 3">93-53</strain>
    </source>
</reference>
<feature type="transmembrane region" description="Helical" evidence="1">
    <location>
        <begin position="50"/>
        <end position="67"/>
    </location>
</feature>
<keyword evidence="1" id="KW-0812">Transmembrane</keyword>
<protein>
    <recommendedName>
        <fullName evidence="4">G-protein coupled receptors family 1 profile domain-containing protein</fullName>
    </recommendedName>
</protein>
<keyword evidence="3" id="KW-1185">Reference proteome</keyword>
<dbReference type="EMBL" id="KV427605">
    <property type="protein sequence ID" value="KZT12693.1"/>
    <property type="molecule type" value="Genomic_DNA"/>
</dbReference>
<evidence type="ECO:0000313" key="2">
    <source>
        <dbReference type="EMBL" id="KZT12693.1"/>
    </source>
</evidence>
<dbReference type="STRING" id="1314785.A0A165I7K7"/>
<feature type="transmembrane region" description="Helical" evidence="1">
    <location>
        <begin position="121"/>
        <end position="144"/>
    </location>
</feature>
<dbReference type="Proteomes" id="UP000076871">
    <property type="component" value="Unassembled WGS sequence"/>
</dbReference>
<dbReference type="InParanoid" id="A0A165I7K7"/>
<dbReference type="GeneID" id="63822408"/>
<sequence length="373" mass="41582">MNPSRRDFIASRDASLFYKTNLFAMNVSEIINPYTPYAYLPRDIAFETRVATFILVGSLGAMVWDVLSNTVNDYILITKTKVNLPVYVYFFSRLAAMSYIVLSTAFETAPIGQGRCQALELTLDVCFALAVPATCLLFFFRIRAVFSGNLYVQAFFFVVWLSVVAGSFTIIEAVKATNIGPTPYCLNASLKAYVSAAGITPLIHDTLVFLAISFRLVMNAHGDDRLTTRVRTFWSGKYLPAISKALLQDGQAYYIITVTSNLLTVIMVYVYSVPVTYRTMFTVPNIFLTNAMACRVFRGTRLGYGGIMTPSGQMSLNRREPITNSIPLALHHRDSPSRHIQSTSDHGLNSGSSDIRITKTVAVEEIRDMDYKV</sequence>
<accession>A0A165I7K7</accession>
<feature type="transmembrane region" description="Helical" evidence="1">
    <location>
        <begin position="150"/>
        <end position="171"/>
    </location>
</feature>
<keyword evidence="1" id="KW-1133">Transmembrane helix</keyword>
<feature type="transmembrane region" description="Helical" evidence="1">
    <location>
        <begin position="192"/>
        <end position="214"/>
    </location>
</feature>